<dbReference type="Proteomes" id="UP000187203">
    <property type="component" value="Unassembled WGS sequence"/>
</dbReference>
<evidence type="ECO:0000313" key="4">
    <source>
        <dbReference type="Proteomes" id="UP000187203"/>
    </source>
</evidence>
<dbReference type="Pfam" id="PF02201">
    <property type="entry name" value="SWIB"/>
    <property type="match status" value="1"/>
</dbReference>
<comment type="caution">
    <text evidence="3">The sequence shown here is derived from an EMBL/GenBank/DDBJ whole genome shotgun (WGS) entry which is preliminary data.</text>
</comment>
<name>A0A1R3ITC0_9ROSI</name>
<proteinExistence type="predicted"/>
<dbReference type="CDD" id="cd10567">
    <property type="entry name" value="SWIB-MDM2_like"/>
    <property type="match status" value="1"/>
</dbReference>
<reference evidence="4" key="1">
    <citation type="submission" date="2013-09" db="EMBL/GenBank/DDBJ databases">
        <title>Corchorus olitorius genome sequencing.</title>
        <authorList>
            <person name="Alam M."/>
            <person name="Haque M.S."/>
            <person name="Islam M.S."/>
            <person name="Emdad E.M."/>
            <person name="Islam M.M."/>
            <person name="Ahmed B."/>
            <person name="Halim A."/>
            <person name="Hossen Q.M.M."/>
            <person name="Hossain M.Z."/>
            <person name="Ahmed R."/>
            <person name="Khan M.M."/>
            <person name="Islam R."/>
            <person name="Rashid M.M."/>
            <person name="Khan S.A."/>
            <person name="Rahman M.S."/>
            <person name="Alam M."/>
            <person name="Yahiya A.S."/>
            <person name="Khan M.S."/>
            <person name="Azam M.S."/>
            <person name="Haque T."/>
            <person name="Lashkar M.Z.H."/>
            <person name="Akhand A.I."/>
            <person name="Morshed G."/>
            <person name="Roy S."/>
            <person name="Uddin K.S."/>
            <person name="Rabeya T."/>
            <person name="Hossain A.S."/>
            <person name="Chowdhury A."/>
            <person name="Snigdha A.R."/>
            <person name="Mortoza M.S."/>
            <person name="Matin S.A."/>
            <person name="Hoque S.M.E."/>
            <person name="Islam M.K."/>
            <person name="Roy D.K."/>
            <person name="Haider R."/>
            <person name="Moosa M.M."/>
            <person name="Elias S.M."/>
            <person name="Hasan A.M."/>
            <person name="Jahan S."/>
            <person name="Shafiuddin M."/>
            <person name="Mahmood N."/>
            <person name="Shommy N.S."/>
        </authorList>
    </citation>
    <scope>NUCLEOTIDE SEQUENCE [LARGE SCALE GENOMIC DNA]</scope>
    <source>
        <strain evidence="4">cv. O-4</strain>
    </source>
</reference>
<evidence type="ECO:0000259" key="2">
    <source>
        <dbReference type="SMART" id="SM00151"/>
    </source>
</evidence>
<evidence type="ECO:0000256" key="1">
    <source>
        <dbReference type="SAM" id="MobiDB-lite"/>
    </source>
</evidence>
<feature type="domain" description="SWIB" evidence="2">
    <location>
        <begin position="72"/>
        <end position="134"/>
    </location>
</feature>
<dbReference type="InterPro" id="IPR036885">
    <property type="entry name" value="SWIB_MDM2_dom_sf"/>
</dbReference>
<dbReference type="PANTHER" id="PTHR13844">
    <property type="entry name" value="SWI/SNF-RELATED MATRIX-ASSOCIATED ACTIN-DEPENDENT REGULATOR OF CHROMATIN SUBFAMILY D"/>
    <property type="match status" value="1"/>
</dbReference>
<dbReference type="SUPFAM" id="SSF47592">
    <property type="entry name" value="SWIB/MDM2 domain"/>
    <property type="match status" value="1"/>
</dbReference>
<accession>A0A1R3ITC0</accession>
<keyword evidence="4" id="KW-1185">Reference proteome</keyword>
<protein>
    <recommendedName>
        <fullName evidence="2">SWIB domain-containing protein</fullName>
    </recommendedName>
</protein>
<gene>
    <name evidence="3" type="ORF">COLO4_21419</name>
</gene>
<evidence type="ECO:0000313" key="3">
    <source>
        <dbReference type="EMBL" id="OMO85828.1"/>
    </source>
</evidence>
<dbReference type="InterPro" id="IPR003121">
    <property type="entry name" value="SWIB_MDM2_domain"/>
</dbReference>
<organism evidence="3 4">
    <name type="scientific">Corchorus olitorius</name>
    <dbReference type="NCBI Taxonomy" id="93759"/>
    <lineage>
        <taxon>Eukaryota</taxon>
        <taxon>Viridiplantae</taxon>
        <taxon>Streptophyta</taxon>
        <taxon>Embryophyta</taxon>
        <taxon>Tracheophyta</taxon>
        <taxon>Spermatophyta</taxon>
        <taxon>Magnoliopsida</taxon>
        <taxon>eudicotyledons</taxon>
        <taxon>Gunneridae</taxon>
        <taxon>Pentapetalae</taxon>
        <taxon>rosids</taxon>
        <taxon>malvids</taxon>
        <taxon>Malvales</taxon>
        <taxon>Malvaceae</taxon>
        <taxon>Grewioideae</taxon>
        <taxon>Apeibeae</taxon>
        <taxon>Corchorus</taxon>
    </lineage>
</organism>
<dbReference type="Gene3D" id="1.10.245.10">
    <property type="entry name" value="SWIB/MDM2 domain"/>
    <property type="match status" value="1"/>
</dbReference>
<dbReference type="AlphaFoldDB" id="A0A1R3ITC0"/>
<dbReference type="STRING" id="93759.A0A1R3ITC0"/>
<dbReference type="InterPro" id="IPR019835">
    <property type="entry name" value="SWIB_domain"/>
</dbReference>
<feature type="compositionally biased region" description="Low complexity" evidence="1">
    <location>
        <begin position="41"/>
        <end position="70"/>
    </location>
</feature>
<sequence length="183" mass="19231">MSSVFKGFKALLASPAAATPSSGMAAVKFYSASAPAAAAKSTTSKVASKTPKKAATPKPKASKPAAPRTTGITKVTPVSPALGQFLGTQQASRTEAVKQIWTYVKSHNLQVASFPWFSLVLNHGVGAVCLEEVNELKGDMLIKGAIVYGVKVVFGEGILFMIDVFSPLQRFHPLIPFPSLLLA</sequence>
<dbReference type="SMART" id="SM00151">
    <property type="entry name" value="SWIB"/>
    <property type="match status" value="1"/>
</dbReference>
<dbReference type="EMBL" id="AWUE01017661">
    <property type="protein sequence ID" value="OMO85828.1"/>
    <property type="molecule type" value="Genomic_DNA"/>
</dbReference>
<dbReference type="OrthoDB" id="10480396at2759"/>
<feature type="region of interest" description="Disordered" evidence="1">
    <location>
        <begin position="41"/>
        <end position="75"/>
    </location>
</feature>